<reference evidence="7 8" key="1">
    <citation type="journal article" date="2020" name="IScience">
        <title>Genome Sequencing of the Endangered Kingdonia uniflora (Circaeasteraceae, Ranunculales) Reveals Potential Mechanisms of Evolutionary Specialization.</title>
        <authorList>
            <person name="Sun Y."/>
            <person name="Deng T."/>
            <person name="Zhang A."/>
            <person name="Moore M.J."/>
            <person name="Landis J.B."/>
            <person name="Lin N."/>
            <person name="Zhang H."/>
            <person name="Zhang X."/>
            <person name="Huang J."/>
            <person name="Zhang X."/>
            <person name="Sun H."/>
            <person name="Wang H."/>
        </authorList>
    </citation>
    <scope>NUCLEOTIDE SEQUENCE [LARGE SCALE GENOMIC DNA]</scope>
    <source>
        <strain evidence="7">TB1705</strain>
        <tissue evidence="7">Leaf</tissue>
    </source>
</reference>
<dbReference type="GO" id="GO:0005634">
    <property type="term" value="C:nucleus"/>
    <property type="evidence" value="ECO:0007669"/>
    <property type="project" value="TreeGrafter"/>
</dbReference>
<dbReference type="EMBL" id="JACGCM010002299">
    <property type="protein sequence ID" value="KAF6141743.1"/>
    <property type="molecule type" value="Genomic_DNA"/>
</dbReference>
<keyword evidence="1" id="KW-0479">Metal-binding</keyword>
<keyword evidence="8" id="KW-1185">Reference proteome</keyword>
<gene>
    <name evidence="7" type="ORF">GIB67_027921</name>
</gene>
<dbReference type="PANTHER" id="PTHR45931">
    <property type="entry name" value="SI:CH211-59O9.10"/>
    <property type="match status" value="1"/>
</dbReference>
<keyword evidence="5" id="KW-1133">Transmembrane helix</keyword>
<proteinExistence type="predicted"/>
<evidence type="ECO:0000256" key="4">
    <source>
        <dbReference type="PROSITE-ProRule" id="PRU00175"/>
    </source>
</evidence>
<dbReference type="Pfam" id="PF13639">
    <property type="entry name" value="zf-RING_2"/>
    <property type="match status" value="1"/>
</dbReference>
<comment type="caution">
    <text evidence="7">The sequence shown here is derived from an EMBL/GenBank/DDBJ whole genome shotgun (WGS) entry which is preliminary data.</text>
</comment>
<dbReference type="PANTHER" id="PTHR45931:SF3">
    <property type="entry name" value="RING ZINC FINGER-CONTAINING PROTEIN"/>
    <property type="match status" value="1"/>
</dbReference>
<sequence>MSGFAVGLEECFDLDLAHTVPPVEEEGGYLATTPSPPESSSVLVSDMPSVLGVGTCSICIEEFKNSGKDAKQMPCGHVYHSTCISPWLSRYNTCPICRSLVPLPASSGPRISIQGGQGVTECDLFEEEKVMQRKGMQSDESAITPGDFEYCTKMIRYLRSIVDTFLEEILSKISFASTILIPISMNSSIIMLMVLS</sequence>
<dbReference type="InterPro" id="IPR001841">
    <property type="entry name" value="Znf_RING"/>
</dbReference>
<dbReference type="GO" id="GO:0061630">
    <property type="term" value="F:ubiquitin protein ligase activity"/>
    <property type="evidence" value="ECO:0007669"/>
    <property type="project" value="TreeGrafter"/>
</dbReference>
<evidence type="ECO:0000259" key="6">
    <source>
        <dbReference type="PROSITE" id="PS50089"/>
    </source>
</evidence>
<keyword evidence="2 4" id="KW-0863">Zinc-finger</keyword>
<name>A0A7J7LGJ6_9MAGN</name>
<dbReference type="SMART" id="SM00184">
    <property type="entry name" value="RING"/>
    <property type="match status" value="1"/>
</dbReference>
<evidence type="ECO:0000313" key="7">
    <source>
        <dbReference type="EMBL" id="KAF6141743.1"/>
    </source>
</evidence>
<keyword evidence="3" id="KW-0862">Zinc</keyword>
<dbReference type="AlphaFoldDB" id="A0A7J7LGJ6"/>
<organism evidence="7 8">
    <name type="scientific">Kingdonia uniflora</name>
    <dbReference type="NCBI Taxonomy" id="39325"/>
    <lineage>
        <taxon>Eukaryota</taxon>
        <taxon>Viridiplantae</taxon>
        <taxon>Streptophyta</taxon>
        <taxon>Embryophyta</taxon>
        <taxon>Tracheophyta</taxon>
        <taxon>Spermatophyta</taxon>
        <taxon>Magnoliopsida</taxon>
        <taxon>Ranunculales</taxon>
        <taxon>Circaeasteraceae</taxon>
        <taxon>Kingdonia</taxon>
    </lineage>
</organism>
<dbReference type="GO" id="GO:0008270">
    <property type="term" value="F:zinc ion binding"/>
    <property type="evidence" value="ECO:0007669"/>
    <property type="project" value="UniProtKB-KW"/>
</dbReference>
<dbReference type="Gene3D" id="3.30.40.10">
    <property type="entry name" value="Zinc/RING finger domain, C3HC4 (zinc finger)"/>
    <property type="match status" value="1"/>
</dbReference>
<dbReference type="OrthoDB" id="21204at2759"/>
<dbReference type="CDD" id="cd16454">
    <property type="entry name" value="RING-H2_PA-TM-RING"/>
    <property type="match status" value="1"/>
</dbReference>
<accession>A0A7J7LGJ6</accession>
<evidence type="ECO:0000313" key="8">
    <source>
        <dbReference type="Proteomes" id="UP000541444"/>
    </source>
</evidence>
<keyword evidence="5" id="KW-0812">Transmembrane</keyword>
<dbReference type="Proteomes" id="UP000541444">
    <property type="component" value="Unassembled WGS sequence"/>
</dbReference>
<evidence type="ECO:0000256" key="2">
    <source>
        <dbReference type="ARBA" id="ARBA00022771"/>
    </source>
</evidence>
<dbReference type="InterPro" id="IPR013083">
    <property type="entry name" value="Znf_RING/FYVE/PHD"/>
</dbReference>
<dbReference type="InterPro" id="IPR051834">
    <property type="entry name" value="RING_finger_E3_ligase"/>
</dbReference>
<dbReference type="GO" id="GO:0006511">
    <property type="term" value="P:ubiquitin-dependent protein catabolic process"/>
    <property type="evidence" value="ECO:0007669"/>
    <property type="project" value="TreeGrafter"/>
</dbReference>
<evidence type="ECO:0000256" key="1">
    <source>
        <dbReference type="ARBA" id="ARBA00022723"/>
    </source>
</evidence>
<dbReference type="SUPFAM" id="SSF57850">
    <property type="entry name" value="RING/U-box"/>
    <property type="match status" value="1"/>
</dbReference>
<evidence type="ECO:0000256" key="5">
    <source>
        <dbReference type="SAM" id="Phobius"/>
    </source>
</evidence>
<feature type="transmembrane region" description="Helical" evidence="5">
    <location>
        <begin position="173"/>
        <end position="195"/>
    </location>
</feature>
<keyword evidence="5" id="KW-0472">Membrane</keyword>
<feature type="domain" description="RING-type" evidence="6">
    <location>
        <begin position="56"/>
        <end position="98"/>
    </location>
</feature>
<dbReference type="PROSITE" id="PS50089">
    <property type="entry name" value="ZF_RING_2"/>
    <property type="match status" value="1"/>
</dbReference>
<evidence type="ECO:0000256" key="3">
    <source>
        <dbReference type="ARBA" id="ARBA00022833"/>
    </source>
</evidence>
<protein>
    <recommendedName>
        <fullName evidence="6">RING-type domain-containing protein</fullName>
    </recommendedName>
</protein>